<feature type="compositionally biased region" description="Basic residues" evidence="3">
    <location>
        <begin position="1"/>
        <end position="15"/>
    </location>
</feature>
<dbReference type="STRING" id="1590841.A0A2R6QJI9"/>
<dbReference type="InterPro" id="IPR001487">
    <property type="entry name" value="Bromodomain"/>
</dbReference>
<dbReference type="InParanoid" id="A0A2R6QJI9"/>
<dbReference type="InterPro" id="IPR051831">
    <property type="entry name" value="Bromodomain_contain_prot"/>
</dbReference>
<feature type="region of interest" description="Disordered" evidence="3">
    <location>
        <begin position="1"/>
        <end position="101"/>
    </location>
</feature>
<accession>A0A2R6QJI9</accession>
<dbReference type="InterPro" id="IPR036427">
    <property type="entry name" value="Bromodomain-like_sf"/>
</dbReference>
<keyword evidence="1 2" id="KW-0103">Bromodomain</keyword>
<dbReference type="Pfam" id="PF00439">
    <property type="entry name" value="Bromodomain"/>
    <property type="match status" value="1"/>
</dbReference>
<evidence type="ECO:0000259" key="4">
    <source>
        <dbReference type="PROSITE" id="PS50014"/>
    </source>
</evidence>
<dbReference type="PANTHER" id="PTHR22881:SF26">
    <property type="entry name" value="BROMODOMAIN CONTAINING PROTEIN, EXPRESSED"/>
    <property type="match status" value="1"/>
</dbReference>
<proteinExistence type="predicted"/>
<dbReference type="OrthoDB" id="21449at2759"/>
<dbReference type="PROSITE" id="PS00633">
    <property type="entry name" value="BROMODOMAIN_1"/>
    <property type="match status" value="1"/>
</dbReference>
<dbReference type="Gramene" id="PSS09567">
    <property type="protein sequence ID" value="PSS09567"/>
    <property type="gene ID" value="CEY00_Acc16589"/>
</dbReference>
<evidence type="ECO:0000313" key="6">
    <source>
        <dbReference type="Proteomes" id="UP000241394"/>
    </source>
</evidence>
<protein>
    <submittedName>
        <fullName evidence="5">Bromodomain and PHD finger-containing protein</fullName>
    </submittedName>
</protein>
<dbReference type="SUPFAM" id="SSF47370">
    <property type="entry name" value="Bromodomain"/>
    <property type="match status" value="1"/>
</dbReference>
<dbReference type="InterPro" id="IPR018359">
    <property type="entry name" value="Bromodomain_CS"/>
</dbReference>
<keyword evidence="6" id="KW-1185">Reference proteome</keyword>
<sequence>MAKRKGRKGRKRKSARVLALEASKKAKKESIVNNKRSPSIDSQQQHNETPSPPAEAEGAEDSGGRSSKGRKKKRLDEVAVSSIGPTTQQHGENPQLEGPPVNGVFPSTQQMPEKRMLEFILDILQRRDTHEIFAQPVDADEVEGYYSIIEKPMDFGTMRAKLQEGIYTTFEQFENDVFLITNNAMLFNSSATIYFRQARAIHELAKRVFHTLKTDPEKFELEFSLTRRRYGRKRQVEVSGGLPFKVGVKLRRNSLAYCGSFVANPRDNEILKVCSDGIDVNFCETERRQTYNPQTSIFNEESIVSTVHSSLQQLVPGNGVIGYKESLMRFVKDLGPIAQKVANRKLLLLTHSPSHSILDSSLPIYSPAAPQQPSCVDGFTTNNVANQSGSHDATSKGKNILISDSIDIDSSACRGKTAIGIGRLNILGDASKGKSVFTVPHSDIMGIHSALQRERDNGTIKANDSVVYKDMNAFVGSGPLCNQVQSPLWASKSKPGLLEFLSSSNSRPKSYVYPSKVIKPTCPNWASTLMNGPDKESDAPMDLSCGASSGPVSQPLEWPRPTPWGPKVIGEVDQYLPAKPSNLSPPDQDVFSWQSQQVQPPLGQDVFVQPKPQFPAVSYLQPLPSEVSPLGQNAFVQPSDVNPLMPDAGHLSERDQPNSNAPFWKFEQQFLRGTQHPDLALPWRTQNRRA</sequence>
<name>A0A2R6QJI9_ACTCC</name>
<dbReference type="CDD" id="cd04369">
    <property type="entry name" value="Bromodomain"/>
    <property type="match status" value="1"/>
</dbReference>
<dbReference type="Gene3D" id="1.20.920.10">
    <property type="entry name" value="Bromodomain-like"/>
    <property type="match status" value="1"/>
</dbReference>
<evidence type="ECO:0000313" key="5">
    <source>
        <dbReference type="EMBL" id="PSS09567.1"/>
    </source>
</evidence>
<feature type="region of interest" description="Disordered" evidence="3">
    <location>
        <begin position="529"/>
        <end position="561"/>
    </location>
</feature>
<dbReference type="PANTHER" id="PTHR22881">
    <property type="entry name" value="BROMODOMAIN CONTAINING PROTEIN"/>
    <property type="match status" value="1"/>
</dbReference>
<feature type="compositionally biased region" description="Polar residues" evidence="3">
    <location>
        <begin position="83"/>
        <end position="92"/>
    </location>
</feature>
<dbReference type="PROSITE" id="PS50014">
    <property type="entry name" value="BROMODOMAIN_2"/>
    <property type="match status" value="1"/>
</dbReference>
<evidence type="ECO:0000256" key="2">
    <source>
        <dbReference type="PROSITE-ProRule" id="PRU00035"/>
    </source>
</evidence>
<feature type="compositionally biased region" description="Polar residues" evidence="3">
    <location>
        <begin position="31"/>
        <end position="49"/>
    </location>
</feature>
<dbReference type="Proteomes" id="UP000241394">
    <property type="component" value="Chromosome LG15"/>
</dbReference>
<organism evidence="5 6">
    <name type="scientific">Actinidia chinensis var. chinensis</name>
    <name type="common">Chinese soft-hair kiwi</name>
    <dbReference type="NCBI Taxonomy" id="1590841"/>
    <lineage>
        <taxon>Eukaryota</taxon>
        <taxon>Viridiplantae</taxon>
        <taxon>Streptophyta</taxon>
        <taxon>Embryophyta</taxon>
        <taxon>Tracheophyta</taxon>
        <taxon>Spermatophyta</taxon>
        <taxon>Magnoliopsida</taxon>
        <taxon>eudicotyledons</taxon>
        <taxon>Gunneridae</taxon>
        <taxon>Pentapetalae</taxon>
        <taxon>asterids</taxon>
        <taxon>Ericales</taxon>
        <taxon>Actinidiaceae</taxon>
        <taxon>Actinidia</taxon>
    </lineage>
</organism>
<dbReference type="AlphaFoldDB" id="A0A2R6QJI9"/>
<comment type="caution">
    <text evidence="5">The sequence shown here is derived from an EMBL/GenBank/DDBJ whole genome shotgun (WGS) entry which is preliminary data.</text>
</comment>
<evidence type="ECO:0000256" key="1">
    <source>
        <dbReference type="ARBA" id="ARBA00023117"/>
    </source>
</evidence>
<gene>
    <name evidence="5" type="ORF">CEY00_Acc16589</name>
</gene>
<reference evidence="5 6" key="1">
    <citation type="submission" date="2017-07" db="EMBL/GenBank/DDBJ databases">
        <title>An improved, manually edited Actinidia chinensis var. chinensis (kiwifruit) genome highlights the challenges associated with draft genomes and gene prediction in plants.</title>
        <authorList>
            <person name="Pilkington S."/>
            <person name="Crowhurst R."/>
            <person name="Hilario E."/>
            <person name="Nardozza S."/>
            <person name="Fraser L."/>
            <person name="Peng Y."/>
            <person name="Gunaseelan K."/>
            <person name="Simpson R."/>
            <person name="Tahir J."/>
            <person name="Deroles S."/>
            <person name="Templeton K."/>
            <person name="Luo Z."/>
            <person name="Davy M."/>
            <person name="Cheng C."/>
            <person name="Mcneilage M."/>
            <person name="Scaglione D."/>
            <person name="Liu Y."/>
            <person name="Zhang Q."/>
            <person name="Datson P."/>
            <person name="De Silva N."/>
            <person name="Gardiner S."/>
            <person name="Bassett H."/>
            <person name="Chagne D."/>
            <person name="Mccallum J."/>
            <person name="Dzierzon H."/>
            <person name="Deng C."/>
            <person name="Wang Y.-Y."/>
            <person name="Barron N."/>
            <person name="Manako K."/>
            <person name="Bowen J."/>
            <person name="Foster T."/>
            <person name="Erridge Z."/>
            <person name="Tiffin H."/>
            <person name="Waite C."/>
            <person name="Davies K."/>
            <person name="Grierson E."/>
            <person name="Laing W."/>
            <person name="Kirk R."/>
            <person name="Chen X."/>
            <person name="Wood M."/>
            <person name="Montefiori M."/>
            <person name="Brummell D."/>
            <person name="Schwinn K."/>
            <person name="Catanach A."/>
            <person name="Fullerton C."/>
            <person name="Li D."/>
            <person name="Meiyalaghan S."/>
            <person name="Nieuwenhuizen N."/>
            <person name="Read N."/>
            <person name="Prakash R."/>
            <person name="Hunter D."/>
            <person name="Zhang H."/>
            <person name="Mckenzie M."/>
            <person name="Knabel M."/>
            <person name="Harris A."/>
            <person name="Allan A."/>
            <person name="Chen A."/>
            <person name="Janssen B."/>
            <person name="Plunkett B."/>
            <person name="Dwamena C."/>
            <person name="Voogd C."/>
            <person name="Leif D."/>
            <person name="Lafferty D."/>
            <person name="Souleyre E."/>
            <person name="Varkonyi-Gasic E."/>
            <person name="Gambi F."/>
            <person name="Hanley J."/>
            <person name="Yao J.-L."/>
            <person name="Cheung J."/>
            <person name="David K."/>
            <person name="Warren B."/>
            <person name="Marsh K."/>
            <person name="Snowden K."/>
            <person name="Lin-Wang K."/>
            <person name="Brian L."/>
            <person name="Martinez-Sanchez M."/>
            <person name="Wang M."/>
            <person name="Ileperuma N."/>
            <person name="Macnee N."/>
            <person name="Campin R."/>
            <person name="Mcatee P."/>
            <person name="Drummond R."/>
            <person name="Espley R."/>
            <person name="Ireland H."/>
            <person name="Wu R."/>
            <person name="Atkinson R."/>
            <person name="Karunairetnam S."/>
            <person name="Bulley S."/>
            <person name="Chunkath S."/>
            <person name="Hanley Z."/>
            <person name="Storey R."/>
            <person name="Thrimawithana A."/>
            <person name="Thomson S."/>
            <person name="David C."/>
            <person name="Testolin R."/>
        </authorList>
    </citation>
    <scope>NUCLEOTIDE SEQUENCE [LARGE SCALE GENOMIC DNA]</scope>
    <source>
        <strain evidence="6">cv. Red5</strain>
        <tissue evidence="5">Young leaf</tissue>
    </source>
</reference>
<dbReference type="SMART" id="SM00297">
    <property type="entry name" value="BROMO"/>
    <property type="match status" value="1"/>
</dbReference>
<reference evidence="6" key="2">
    <citation type="journal article" date="2018" name="BMC Genomics">
        <title>A manually annotated Actinidia chinensis var. chinensis (kiwifruit) genome highlights the challenges associated with draft genomes and gene prediction in plants.</title>
        <authorList>
            <person name="Pilkington S.M."/>
            <person name="Crowhurst R."/>
            <person name="Hilario E."/>
            <person name="Nardozza S."/>
            <person name="Fraser L."/>
            <person name="Peng Y."/>
            <person name="Gunaseelan K."/>
            <person name="Simpson R."/>
            <person name="Tahir J."/>
            <person name="Deroles S.C."/>
            <person name="Templeton K."/>
            <person name="Luo Z."/>
            <person name="Davy M."/>
            <person name="Cheng C."/>
            <person name="McNeilage M."/>
            <person name="Scaglione D."/>
            <person name="Liu Y."/>
            <person name="Zhang Q."/>
            <person name="Datson P."/>
            <person name="De Silva N."/>
            <person name="Gardiner S.E."/>
            <person name="Bassett H."/>
            <person name="Chagne D."/>
            <person name="McCallum J."/>
            <person name="Dzierzon H."/>
            <person name="Deng C."/>
            <person name="Wang Y.Y."/>
            <person name="Barron L."/>
            <person name="Manako K."/>
            <person name="Bowen J."/>
            <person name="Foster T.M."/>
            <person name="Erridge Z.A."/>
            <person name="Tiffin H."/>
            <person name="Waite C.N."/>
            <person name="Davies K.M."/>
            <person name="Grierson E.P."/>
            <person name="Laing W.A."/>
            <person name="Kirk R."/>
            <person name="Chen X."/>
            <person name="Wood M."/>
            <person name="Montefiori M."/>
            <person name="Brummell D.A."/>
            <person name="Schwinn K.E."/>
            <person name="Catanach A."/>
            <person name="Fullerton C."/>
            <person name="Li D."/>
            <person name="Meiyalaghan S."/>
            <person name="Nieuwenhuizen N."/>
            <person name="Read N."/>
            <person name="Prakash R."/>
            <person name="Hunter D."/>
            <person name="Zhang H."/>
            <person name="McKenzie M."/>
            <person name="Knabel M."/>
            <person name="Harris A."/>
            <person name="Allan A.C."/>
            <person name="Gleave A."/>
            <person name="Chen A."/>
            <person name="Janssen B.J."/>
            <person name="Plunkett B."/>
            <person name="Ampomah-Dwamena C."/>
            <person name="Voogd C."/>
            <person name="Leif D."/>
            <person name="Lafferty D."/>
            <person name="Souleyre E.J.F."/>
            <person name="Varkonyi-Gasic E."/>
            <person name="Gambi F."/>
            <person name="Hanley J."/>
            <person name="Yao J.L."/>
            <person name="Cheung J."/>
            <person name="David K.M."/>
            <person name="Warren B."/>
            <person name="Marsh K."/>
            <person name="Snowden K.C."/>
            <person name="Lin-Wang K."/>
            <person name="Brian L."/>
            <person name="Martinez-Sanchez M."/>
            <person name="Wang M."/>
            <person name="Ileperuma N."/>
            <person name="Macnee N."/>
            <person name="Campin R."/>
            <person name="McAtee P."/>
            <person name="Drummond R.S.M."/>
            <person name="Espley R.V."/>
            <person name="Ireland H.S."/>
            <person name="Wu R."/>
            <person name="Atkinson R.G."/>
            <person name="Karunairetnam S."/>
            <person name="Bulley S."/>
            <person name="Chunkath S."/>
            <person name="Hanley Z."/>
            <person name="Storey R."/>
            <person name="Thrimawithana A.H."/>
            <person name="Thomson S."/>
            <person name="David C."/>
            <person name="Testolin R."/>
            <person name="Huang H."/>
            <person name="Hellens R.P."/>
            <person name="Schaffer R.J."/>
        </authorList>
    </citation>
    <scope>NUCLEOTIDE SEQUENCE [LARGE SCALE GENOMIC DNA]</scope>
    <source>
        <strain evidence="6">cv. Red5</strain>
    </source>
</reference>
<evidence type="ECO:0000256" key="3">
    <source>
        <dbReference type="SAM" id="MobiDB-lite"/>
    </source>
</evidence>
<dbReference type="PRINTS" id="PR00503">
    <property type="entry name" value="BROMODOMAIN"/>
</dbReference>
<dbReference type="EMBL" id="NKQK01000015">
    <property type="protein sequence ID" value="PSS09567.1"/>
    <property type="molecule type" value="Genomic_DNA"/>
</dbReference>
<feature type="domain" description="Bromo" evidence="4">
    <location>
        <begin position="125"/>
        <end position="195"/>
    </location>
</feature>